<feature type="non-terminal residue" evidence="1">
    <location>
        <position position="94"/>
    </location>
</feature>
<reference evidence="1" key="1">
    <citation type="journal article" date="2015" name="Nature">
        <title>Complex archaea that bridge the gap between prokaryotes and eukaryotes.</title>
        <authorList>
            <person name="Spang A."/>
            <person name="Saw J.H."/>
            <person name="Jorgensen S.L."/>
            <person name="Zaremba-Niedzwiedzka K."/>
            <person name="Martijn J."/>
            <person name="Lind A.E."/>
            <person name="van Eijk R."/>
            <person name="Schleper C."/>
            <person name="Guy L."/>
            <person name="Ettema T.J."/>
        </authorList>
    </citation>
    <scope>NUCLEOTIDE SEQUENCE</scope>
</reference>
<sequence>MTQPLIRILQIDSDELSLTIRTEIQTGVVLDDVSNVSVPSPIENQVLSFAGSPIGWIAVDNVAAGLGRVVLGSPGLLKGDFLVYQGSPSVWVNT</sequence>
<comment type="caution">
    <text evidence="1">The sequence shown here is derived from an EMBL/GenBank/DDBJ whole genome shotgun (WGS) entry which is preliminary data.</text>
</comment>
<evidence type="ECO:0000313" key="1">
    <source>
        <dbReference type="EMBL" id="KKM49450.1"/>
    </source>
</evidence>
<organism evidence="1">
    <name type="scientific">marine sediment metagenome</name>
    <dbReference type="NCBI Taxonomy" id="412755"/>
    <lineage>
        <taxon>unclassified sequences</taxon>
        <taxon>metagenomes</taxon>
        <taxon>ecological metagenomes</taxon>
    </lineage>
</organism>
<dbReference type="EMBL" id="LAZR01011979">
    <property type="protein sequence ID" value="KKM49450.1"/>
    <property type="molecule type" value="Genomic_DNA"/>
</dbReference>
<accession>A0A0F9INQ2</accession>
<dbReference type="AlphaFoldDB" id="A0A0F9INQ2"/>
<name>A0A0F9INQ2_9ZZZZ</name>
<proteinExistence type="predicted"/>
<gene>
    <name evidence="1" type="ORF">LCGC14_1556860</name>
</gene>
<protein>
    <submittedName>
        <fullName evidence="1">Uncharacterized protein</fullName>
    </submittedName>
</protein>